<dbReference type="Proteomes" id="UP000241238">
    <property type="component" value="Chromosome"/>
</dbReference>
<evidence type="ECO:0000313" key="1">
    <source>
        <dbReference type="EMBL" id="AVQ32250.1"/>
    </source>
</evidence>
<evidence type="ECO:0008006" key="3">
    <source>
        <dbReference type="Google" id="ProtNLM"/>
    </source>
</evidence>
<reference evidence="2" key="1">
    <citation type="journal article" date="2018" name="MSphere">
        <title>Fusobacterium Genomics Using MinION and Illumina Sequencing Enables Genome Completion and Correction.</title>
        <authorList>
            <person name="Todd S.M."/>
            <person name="Settlage R.E."/>
            <person name="Lahmers K.K."/>
            <person name="Slade D.J."/>
        </authorList>
    </citation>
    <scope>NUCLEOTIDE SEQUENCE [LARGE SCALE GENOMIC DNA]</scope>
    <source>
        <strain evidence="2">ATCC 27725</strain>
    </source>
</reference>
<dbReference type="EMBL" id="CP028103">
    <property type="protein sequence ID" value="AVQ32250.1"/>
    <property type="molecule type" value="Genomic_DNA"/>
</dbReference>
<organism evidence="1 2">
    <name type="scientific">Fusobacterium varium ATCC 27725</name>
    <dbReference type="NCBI Taxonomy" id="469618"/>
    <lineage>
        <taxon>Bacteria</taxon>
        <taxon>Fusobacteriati</taxon>
        <taxon>Fusobacteriota</taxon>
        <taxon>Fusobacteriia</taxon>
        <taxon>Fusobacteriales</taxon>
        <taxon>Fusobacteriaceae</taxon>
        <taxon>Fusobacterium</taxon>
    </lineage>
</organism>
<dbReference type="GeneID" id="77469080"/>
<proteinExistence type="predicted"/>
<keyword evidence="2" id="KW-1185">Reference proteome</keyword>
<accession>A0ABM6U7I6</accession>
<evidence type="ECO:0000313" key="2">
    <source>
        <dbReference type="Proteomes" id="UP000241238"/>
    </source>
</evidence>
<dbReference type="RefSeq" id="WP_005950422.1">
    <property type="nucleotide sequence ID" value="NZ_CP028103.1"/>
</dbReference>
<name>A0ABM6U7I6_FUSVA</name>
<protein>
    <recommendedName>
        <fullName evidence="3">Trigger factor C-terminal domain-containing protein</fullName>
    </recommendedName>
</protein>
<gene>
    <name evidence="1" type="ORF">C4N18_13825</name>
</gene>
<sequence length="142" mass="16742">MIRLTEKELKNVKENKDAIAQLLVKKAILNEIKEKKYNDEEKKSLEELKTNIEIEFYLTSIAQNNITISNYEILEIYKNNSETLKDKPVAEIYPQLQQALINKKVNENKLGVINEIIERYKVNEILKEYVGEDNKEKEEIIE</sequence>